<dbReference type="EMBL" id="BOSE01000002">
    <property type="protein sequence ID" value="GIP15741.1"/>
    <property type="molecule type" value="Genomic_DNA"/>
</dbReference>
<evidence type="ECO:0000313" key="1">
    <source>
        <dbReference type="EMBL" id="GIP15741.1"/>
    </source>
</evidence>
<dbReference type="Proteomes" id="UP000683139">
    <property type="component" value="Unassembled WGS sequence"/>
</dbReference>
<dbReference type="RefSeq" id="WP_213514019.1">
    <property type="nucleotide sequence ID" value="NZ_BOSE01000002.1"/>
</dbReference>
<keyword evidence="2" id="KW-1185">Reference proteome</keyword>
<dbReference type="AlphaFoldDB" id="A0A920CWA3"/>
<name>A0A920CWA3_9BACL</name>
<organism evidence="1 2">
    <name type="scientific">Paenibacillus montaniterrae</name>
    <dbReference type="NCBI Taxonomy" id="429341"/>
    <lineage>
        <taxon>Bacteria</taxon>
        <taxon>Bacillati</taxon>
        <taxon>Bacillota</taxon>
        <taxon>Bacilli</taxon>
        <taxon>Bacillales</taxon>
        <taxon>Paenibacillaceae</taxon>
        <taxon>Paenibacillus</taxon>
    </lineage>
</organism>
<proteinExistence type="predicted"/>
<protein>
    <submittedName>
        <fullName evidence="1">Uncharacterized protein</fullName>
    </submittedName>
</protein>
<evidence type="ECO:0000313" key="2">
    <source>
        <dbReference type="Proteomes" id="UP000683139"/>
    </source>
</evidence>
<accession>A0A920CWA3</accession>
<comment type="caution">
    <text evidence="1">The sequence shown here is derived from an EMBL/GenBank/DDBJ whole genome shotgun (WGS) entry which is preliminary data.</text>
</comment>
<reference evidence="1" key="1">
    <citation type="submission" date="2021-03" db="EMBL/GenBank/DDBJ databases">
        <title>Antimicrobial resistance genes in bacteria isolated from Japanese honey, and their potential for conferring macrolide and lincosamide resistance in the American foulbrood pathogen Paenibacillus larvae.</title>
        <authorList>
            <person name="Okamoto M."/>
            <person name="Kumagai M."/>
            <person name="Kanamori H."/>
            <person name="Takamatsu D."/>
        </authorList>
    </citation>
    <scope>NUCLEOTIDE SEQUENCE</scope>
    <source>
        <strain evidence="1">J40TS1</strain>
    </source>
</reference>
<gene>
    <name evidence="1" type="ORF">J40TS1_13830</name>
</gene>
<sequence length="187" mass="21186">MKSKLNVKLALLAASTVILAGMCGFLYVKNLSNQEAKVTEKVEEPFKEEERIANELEGMGELEKLASILTETNSNFGGIYINEKGENVYLLKHKGSNDEKLIKEMNPEAKIEYVKYSAAEIREFQDLLMQRSDLGVQLVFAENNRIELLISEEMYEKHKEQILDGIDESILTVRFGTFKVIDQFGAA</sequence>